<evidence type="ECO:0000313" key="6">
    <source>
        <dbReference type="EMBL" id="MDZ5471418.1"/>
    </source>
</evidence>
<feature type="transmembrane region" description="Helical" evidence="5">
    <location>
        <begin position="83"/>
        <end position="105"/>
    </location>
</feature>
<gene>
    <name evidence="6" type="ORF">SM124_06620</name>
</gene>
<feature type="transmembrane region" description="Helical" evidence="5">
    <location>
        <begin position="146"/>
        <end position="165"/>
    </location>
</feature>
<evidence type="ECO:0000256" key="5">
    <source>
        <dbReference type="SAM" id="Phobius"/>
    </source>
</evidence>
<evidence type="ECO:0000256" key="3">
    <source>
        <dbReference type="ARBA" id="ARBA00022989"/>
    </source>
</evidence>
<dbReference type="RefSeq" id="WP_322445713.1">
    <property type="nucleotide sequence ID" value="NZ_JAXOFX010000003.1"/>
</dbReference>
<dbReference type="InterPro" id="IPR035906">
    <property type="entry name" value="MetI-like_sf"/>
</dbReference>
<feature type="transmembrane region" description="Helical" evidence="5">
    <location>
        <begin position="272"/>
        <end position="294"/>
    </location>
</feature>
<feature type="transmembrane region" description="Helical" evidence="5">
    <location>
        <begin position="112"/>
        <end position="134"/>
    </location>
</feature>
<accession>A0ABU5IW83</accession>
<organism evidence="6 7">
    <name type="scientific">Robertmurraya mangrovi</name>
    <dbReference type="NCBI Taxonomy" id="3098077"/>
    <lineage>
        <taxon>Bacteria</taxon>
        <taxon>Bacillati</taxon>
        <taxon>Bacillota</taxon>
        <taxon>Bacilli</taxon>
        <taxon>Bacillales</taxon>
        <taxon>Bacillaceae</taxon>
        <taxon>Robertmurraya</taxon>
    </lineage>
</organism>
<evidence type="ECO:0000256" key="1">
    <source>
        <dbReference type="ARBA" id="ARBA00004141"/>
    </source>
</evidence>
<dbReference type="PANTHER" id="PTHR43839">
    <property type="entry name" value="OPPC IN A BINDING PROTEIN-DEPENDENT TRANSPORT SYSTEM"/>
    <property type="match status" value="1"/>
</dbReference>
<keyword evidence="4 5" id="KW-0472">Membrane</keyword>
<protein>
    <submittedName>
        <fullName evidence="6">Peptide ABC transporter permease</fullName>
    </submittedName>
</protein>
<proteinExistence type="predicted"/>
<dbReference type="SUPFAM" id="SSF161098">
    <property type="entry name" value="MetI-like"/>
    <property type="match status" value="1"/>
</dbReference>
<dbReference type="EMBL" id="JAXOFX010000003">
    <property type="protein sequence ID" value="MDZ5471418.1"/>
    <property type="molecule type" value="Genomic_DNA"/>
</dbReference>
<evidence type="ECO:0000256" key="2">
    <source>
        <dbReference type="ARBA" id="ARBA00022692"/>
    </source>
</evidence>
<keyword evidence="2 5" id="KW-0812">Transmembrane</keyword>
<dbReference type="Proteomes" id="UP001290455">
    <property type="component" value="Unassembled WGS sequence"/>
</dbReference>
<keyword evidence="7" id="KW-1185">Reference proteome</keyword>
<feature type="transmembrane region" description="Helical" evidence="5">
    <location>
        <begin position="216"/>
        <end position="240"/>
    </location>
</feature>
<dbReference type="Gene3D" id="1.10.3720.10">
    <property type="entry name" value="MetI-like"/>
    <property type="match status" value="1"/>
</dbReference>
<reference evidence="6 7" key="1">
    <citation type="submission" date="2023-11" db="EMBL/GenBank/DDBJ databases">
        <title>Bacillus jintuensis, isolated from a mudflat on the Beibu Gulf coast.</title>
        <authorList>
            <person name="Li M."/>
        </authorList>
    </citation>
    <scope>NUCLEOTIDE SEQUENCE [LARGE SCALE GENOMIC DNA]</scope>
    <source>
        <strain evidence="6 7">31A1R</strain>
    </source>
</reference>
<keyword evidence="3 5" id="KW-1133">Transmembrane helix</keyword>
<evidence type="ECO:0000313" key="7">
    <source>
        <dbReference type="Proteomes" id="UP001290455"/>
    </source>
</evidence>
<name>A0ABU5IW83_9BACI</name>
<comment type="subcellular location">
    <subcellularLocation>
        <location evidence="1">Membrane</location>
        <topology evidence="1">Multi-pass membrane protein</topology>
    </subcellularLocation>
</comment>
<dbReference type="PANTHER" id="PTHR43839:SF3">
    <property type="entry name" value="OLIGOPEPTIDE ABC TRANSPORTER, PERMEASE PROTEIN"/>
    <property type="match status" value="1"/>
</dbReference>
<sequence>MYSRKNPPFIIGSLLLLILLIITFVGPFLPFIDKELTQTGYLYSEDKKILPPPFSPGEEFSFGSDRKGRDLLSVLVLGAKETLMVVIIISFLCFLFSLPFGALAAQSKKIDFLLTCWNVLFSKVPPLFFIILVASNPFFIFSEYRWYWMLGLILVLEVGRISHLFQQQILDIKHSEVILSGISVGTSPFKLFKRYYLPELFPQLCFSFILQLGKTMFLLGQLGIFSIFISQEFVMTGGIIGGPPEYEMRNASLAWPTLLEGILIDIHQAPWIPFWTSGFIALTMLAFNFFGEGLRIQMKLKRRR</sequence>
<evidence type="ECO:0000256" key="4">
    <source>
        <dbReference type="ARBA" id="ARBA00023136"/>
    </source>
</evidence>
<comment type="caution">
    <text evidence="6">The sequence shown here is derived from an EMBL/GenBank/DDBJ whole genome shotgun (WGS) entry which is preliminary data.</text>
</comment>
<feature type="transmembrane region" description="Helical" evidence="5">
    <location>
        <begin position="9"/>
        <end position="32"/>
    </location>
</feature>